<gene>
    <name evidence="2" type="ORF">Egran_05232</name>
</gene>
<dbReference type="Proteomes" id="UP000243515">
    <property type="component" value="Unassembled WGS sequence"/>
</dbReference>
<dbReference type="Pfam" id="PF00651">
    <property type="entry name" value="BTB"/>
    <property type="match status" value="1"/>
</dbReference>
<accession>A0A232LSA0</accession>
<dbReference type="PROSITE" id="PS50097">
    <property type="entry name" value="BTB"/>
    <property type="match status" value="1"/>
</dbReference>
<dbReference type="OrthoDB" id="6359816at2759"/>
<protein>
    <recommendedName>
        <fullName evidence="1">BTB domain-containing protein</fullName>
    </recommendedName>
</protein>
<dbReference type="InterPro" id="IPR000210">
    <property type="entry name" value="BTB/POZ_dom"/>
</dbReference>
<dbReference type="CDD" id="cd18186">
    <property type="entry name" value="BTB_POZ_ZBTB_KLHL-like"/>
    <property type="match status" value="1"/>
</dbReference>
<keyword evidence="3" id="KW-1185">Reference proteome</keyword>
<sequence length="249" mass="27840">MASDQRLAALARLQGVIDGISKSQRQGEFTDFTLTCEGESFLVHKVIVCSQSTVLRAACSKPFKEALSGVYIMEEDSLPMVKKLIDYFYTANYDENVDQPNTESHQRVSVLQVHARMFALADKYDIGGLRVLSAEKFSSRFKSSLDGLELLESVPDVYTLTPPSVKTLRSRLTLCARIILKNSLQDQLVREVYEKIANEYPDFIKEVLDLYIKAPLFGNCLTCGNYSAVQTLQARCLICKGSTHCSTLV</sequence>
<name>A0A232LSA0_9EURO</name>
<feature type="domain" description="BTB" evidence="1">
    <location>
        <begin position="30"/>
        <end position="97"/>
    </location>
</feature>
<dbReference type="PANTHER" id="PTHR47843:SF5">
    <property type="entry name" value="BTB_POZ DOMAIN PROTEIN"/>
    <property type="match status" value="1"/>
</dbReference>
<evidence type="ECO:0000313" key="2">
    <source>
        <dbReference type="EMBL" id="OXV07002.1"/>
    </source>
</evidence>
<proteinExistence type="predicted"/>
<dbReference type="InterPro" id="IPR011333">
    <property type="entry name" value="SKP1/BTB/POZ_sf"/>
</dbReference>
<dbReference type="PANTHER" id="PTHR47843">
    <property type="entry name" value="BTB DOMAIN-CONTAINING PROTEIN-RELATED"/>
    <property type="match status" value="1"/>
</dbReference>
<dbReference type="EMBL" id="NPHW01005208">
    <property type="protein sequence ID" value="OXV07002.1"/>
    <property type="molecule type" value="Genomic_DNA"/>
</dbReference>
<dbReference type="AlphaFoldDB" id="A0A232LSA0"/>
<dbReference type="SUPFAM" id="SSF54695">
    <property type="entry name" value="POZ domain"/>
    <property type="match status" value="1"/>
</dbReference>
<dbReference type="Gene3D" id="3.30.710.10">
    <property type="entry name" value="Potassium Channel Kv1.1, Chain A"/>
    <property type="match status" value="1"/>
</dbReference>
<evidence type="ECO:0000259" key="1">
    <source>
        <dbReference type="PROSITE" id="PS50097"/>
    </source>
</evidence>
<reference evidence="2 3" key="1">
    <citation type="journal article" date="2015" name="Environ. Microbiol.">
        <title>Metagenome sequence of Elaphomyces granulatus from sporocarp tissue reveals Ascomycota ectomycorrhizal fingerprints of genome expansion and a Proteobacteria-rich microbiome.</title>
        <authorList>
            <person name="Quandt C.A."/>
            <person name="Kohler A."/>
            <person name="Hesse C.N."/>
            <person name="Sharpton T.J."/>
            <person name="Martin F."/>
            <person name="Spatafora J.W."/>
        </authorList>
    </citation>
    <scope>NUCLEOTIDE SEQUENCE [LARGE SCALE GENOMIC DNA]</scope>
    <source>
        <strain evidence="2 3">OSC145934</strain>
    </source>
</reference>
<evidence type="ECO:0000313" key="3">
    <source>
        <dbReference type="Proteomes" id="UP000243515"/>
    </source>
</evidence>
<comment type="caution">
    <text evidence="2">The sequence shown here is derived from an EMBL/GenBank/DDBJ whole genome shotgun (WGS) entry which is preliminary data.</text>
</comment>
<organism evidence="2 3">
    <name type="scientific">Elaphomyces granulatus</name>
    <dbReference type="NCBI Taxonomy" id="519963"/>
    <lineage>
        <taxon>Eukaryota</taxon>
        <taxon>Fungi</taxon>
        <taxon>Dikarya</taxon>
        <taxon>Ascomycota</taxon>
        <taxon>Pezizomycotina</taxon>
        <taxon>Eurotiomycetes</taxon>
        <taxon>Eurotiomycetidae</taxon>
        <taxon>Eurotiales</taxon>
        <taxon>Elaphomycetaceae</taxon>
        <taxon>Elaphomyces</taxon>
    </lineage>
</organism>
<dbReference type="SMART" id="SM00225">
    <property type="entry name" value="BTB"/>
    <property type="match status" value="1"/>
</dbReference>